<dbReference type="InterPro" id="IPR001706">
    <property type="entry name" value="Ribosomal_bL35"/>
</dbReference>
<dbReference type="InterPro" id="IPR037229">
    <property type="entry name" value="Ribosomal_bL35_sf"/>
</dbReference>
<evidence type="ECO:0000256" key="3">
    <source>
        <dbReference type="ARBA" id="ARBA00023274"/>
    </source>
</evidence>
<dbReference type="AlphaFoldDB" id="B0VGI8"/>
<evidence type="ECO:0000256" key="4">
    <source>
        <dbReference type="ARBA" id="ARBA00071664"/>
    </source>
</evidence>
<dbReference type="KEGG" id="caci:CLOAM0530"/>
<dbReference type="InterPro" id="IPR018265">
    <property type="entry name" value="Ribosomal_bL35_CS"/>
</dbReference>
<keyword evidence="2 5" id="KW-0689">Ribosomal protein</keyword>
<sequence length="80" mass="9330">MELLIKGKESQYKEIKMPKLKTNRSAAKRFKITGTGKIVRHHAKSAHIKTKKAPKLKRYLRGSEIVKKPDEKRIYRMLGL</sequence>
<proteinExistence type="inferred from homology"/>
<evidence type="ECO:0000256" key="2">
    <source>
        <dbReference type="ARBA" id="ARBA00022980"/>
    </source>
</evidence>
<dbReference type="InterPro" id="IPR021137">
    <property type="entry name" value="Ribosomal_bL35-like"/>
</dbReference>
<dbReference type="FunFam" id="4.10.410.60:FF:000001">
    <property type="entry name" value="50S ribosomal protein L35"/>
    <property type="match status" value="1"/>
</dbReference>
<dbReference type="PANTHER" id="PTHR33343">
    <property type="entry name" value="54S RIBOSOMAL PROTEIN BL35M"/>
    <property type="match status" value="1"/>
</dbReference>
<dbReference type="HOGENOM" id="CLU_169643_1_1_0"/>
<evidence type="ECO:0000256" key="5">
    <source>
        <dbReference type="HAMAP-Rule" id="MF_00514"/>
    </source>
</evidence>
<dbReference type="eggNOG" id="COG0291">
    <property type="taxonomic scope" value="Bacteria"/>
</dbReference>
<dbReference type="SUPFAM" id="SSF143034">
    <property type="entry name" value="L35p-like"/>
    <property type="match status" value="1"/>
</dbReference>
<dbReference type="GO" id="GO:0022625">
    <property type="term" value="C:cytosolic large ribosomal subunit"/>
    <property type="evidence" value="ECO:0007669"/>
    <property type="project" value="TreeGrafter"/>
</dbReference>
<keyword evidence="3 5" id="KW-0687">Ribonucleoprotein</keyword>
<dbReference type="GO" id="GO:0006412">
    <property type="term" value="P:translation"/>
    <property type="evidence" value="ECO:0007669"/>
    <property type="project" value="UniProtKB-UniRule"/>
</dbReference>
<protein>
    <recommendedName>
        <fullName evidence="4 5">Large ribosomal subunit protein bL35</fullName>
    </recommendedName>
</protein>
<comment type="similarity">
    <text evidence="1 5 6">Belongs to the bacterial ribosomal protein bL35 family.</text>
</comment>
<evidence type="ECO:0000256" key="6">
    <source>
        <dbReference type="RuleBase" id="RU000568"/>
    </source>
</evidence>
<name>B0VGI8_CLOAI</name>
<dbReference type="Proteomes" id="UP000002019">
    <property type="component" value="Chromosome"/>
</dbReference>
<evidence type="ECO:0000313" key="7">
    <source>
        <dbReference type="EMBL" id="CAO80425.1"/>
    </source>
</evidence>
<reference evidence="7 8" key="1">
    <citation type="journal article" date="2008" name="J. Bacteriol.">
        <title>'Candidatus Cloacamonas acidaminovorans': genome sequence reconstruction provides a first glimpse of a new bacterial division.</title>
        <authorList>
            <person name="Pelletier E."/>
            <person name="Kreimeyer A."/>
            <person name="Bocs S."/>
            <person name="Rouy Z."/>
            <person name="Gyapay G."/>
            <person name="Chouari R."/>
            <person name="Riviere D."/>
            <person name="Ganesan A."/>
            <person name="Daegelen P."/>
            <person name="Sghir A."/>
            <person name="Cohen G.N."/>
            <person name="Medigue C."/>
            <person name="Weissenbach J."/>
            <person name="Le Paslier D."/>
        </authorList>
    </citation>
    <scope>NUCLEOTIDE SEQUENCE [LARGE SCALE GENOMIC DNA]</scope>
    <source>
        <strain evidence="8">Evry</strain>
    </source>
</reference>
<dbReference type="EMBL" id="CU466930">
    <property type="protein sequence ID" value="CAO80425.1"/>
    <property type="molecule type" value="Genomic_DNA"/>
</dbReference>
<dbReference type="GO" id="GO:0003735">
    <property type="term" value="F:structural constituent of ribosome"/>
    <property type="evidence" value="ECO:0007669"/>
    <property type="project" value="InterPro"/>
</dbReference>
<evidence type="ECO:0000313" key="8">
    <source>
        <dbReference type="Proteomes" id="UP000002019"/>
    </source>
</evidence>
<keyword evidence="8" id="KW-1185">Reference proteome</keyword>
<gene>
    <name evidence="5 7" type="primary">rpmI</name>
    <name evidence="7" type="ordered locus">CLOAM0530</name>
</gene>
<accession>B0VGI8</accession>
<dbReference type="PRINTS" id="PR00064">
    <property type="entry name" value="RIBOSOMALL35"/>
</dbReference>
<evidence type="ECO:0000256" key="1">
    <source>
        <dbReference type="ARBA" id="ARBA00006598"/>
    </source>
</evidence>
<dbReference type="HAMAP" id="MF_00514">
    <property type="entry name" value="Ribosomal_bL35"/>
    <property type="match status" value="1"/>
</dbReference>
<dbReference type="Pfam" id="PF01632">
    <property type="entry name" value="Ribosomal_L35p"/>
    <property type="match status" value="1"/>
</dbReference>
<dbReference type="PANTHER" id="PTHR33343:SF1">
    <property type="entry name" value="LARGE RIBOSOMAL SUBUNIT PROTEIN BL35M"/>
    <property type="match status" value="1"/>
</dbReference>
<organism evidence="7 8">
    <name type="scientific">Cloacimonas acidaminovorans (strain Evry)</name>
    <dbReference type="NCBI Taxonomy" id="459349"/>
    <lineage>
        <taxon>Bacteria</taxon>
        <taxon>Pseudomonadati</taxon>
        <taxon>Candidatus Cloacimonadota</taxon>
        <taxon>Candidatus Cloacimonadia</taxon>
        <taxon>Candidatus Cloacimonadales</taxon>
        <taxon>Candidatus Cloacimonadaceae</taxon>
        <taxon>Candidatus Cloacimonas</taxon>
    </lineage>
</organism>
<dbReference type="STRING" id="459349.CLOAM0530"/>
<dbReference type="PROSITE" id="PS00936">
    <property type="entry name" value="RIBOSOMAL_L35"/>
    <property type="match status" value="1"/>
</dbReference>
<dbReference type="NCBIfam" id="TIGR00001">
    <property type="entry name" value="rpmI_bact"/>
    <property type="match status" value="1"/>
</dbReference>
<dbReference type="Gene3D" id="4.10.410.60">
    <property type="match status" value="1"/>
</dbReference>